<dbReference type="OrthoDB" id="10006023at2759"/>
<reference evidence="2" key="1">
    <citation type="journal article" date="2020" name="Fungal Divers.">
        <title>Resolving the Mortierellaceae phylogeny through synthesis of multi-gene phylogenetics and phylogenomics.</title>
        <authorList>
            <person name="Vandepol N."/>
            <person name="Liber J."/>
            <person name="Desiro A."/>
            <person name="Na H."/>
            <person name="Kennedy M."/>
            <person name="Barry K."/>
            <person name="Grigoriev I.V."/>
            <person name="Miller A.N."/>
            <person name="O'Donnell K."/>
            <person name="Stajich J.E."/>
            <person name="Bonito G."/>
        </authorList>
    </citation>
    <scope>NUCLEOTIDE SEQUENCE</scope>
    <source>
        <strain evidence="2">NVP60</strain>
    </source>
</reference>
<feature type="non-terminal residue" evidence="2">
    <location>
        <position position="1"/>
    </location>
</feature>
<keyword evidence="3" id="KW-1185">Reference proteome</keyword>
<dbReference type="AlphaFoldDB" id="A0A9P6UDX7"/>
<comment type="caution">
    <text evidence="2">The sequence shown here is derived from an EMBL/GenBank/DDBJ whole genome shotgun (WGS) entry which is preliminary data.</text>
</comment>
<name>A0A9P6UDX7_9FUNG</name>
<feature type="compositionally biased region" description="Polar residues" evidence="1">
    <location>
        <begin position="34"/>
        <end position="61"/>
    </location>
</feature>
<dbReference type="Proteomes" id="UP000823405">
    <property type="component" value="Unassembled WGS sequence"/>
</dbReference>
<evidence type="ECO:0000313" key="3">
    <source>
        <dbReference type="Proteomes" id="UP000823405"/>
    </source>
</evidence>
<feature type="region of interest" description="Disordered" evidence="1">
    <location>
        <begin position="1"/>
        <end position="61"/>
    </location>
</feature>
<gene>
    <name evidence="2" type="ORF">BGZ97_010291</name>
</gene>
<protein>
    <submittedName>
        <fullName evidence="2">Uncharacterized protein</fullName>
    </submittedName>
</protein>
<accession>A0A9P6UDX7</accession>
<evidence type="ECO:0000256" key="1">
    <source>
        <dbReference type="SAM" id="MobiDB-lite"/>
    </source>
</evidence>
<sequence length="61" mass="6400">MSFPSLVSGGAECGPSNAMNGLVKNFSRDRSLQQDRFASSPRNAGGSSSGFRTNRPGQQHG</sequence>
<organism evidence="2 3">
    <name type="scientific">Linnemannia gamsii</name>
    <dbReference type="NCBI Taxonomy" id="64522"/>
    <lineage>
        <taxon>Eukaryota</taxon>
        <taxon>Fungi</taxon>
        <taxon>Fungi incertae sedis</taxon>
        <taxon>Mucoromycota</taxon>
        <taxon>Mortierellomycotina</taxon>
        <taxon>Mortierellomycetes</taxon>
        <taxon>Mortierellales</taxon>
        <taxon>Mortierellaceae</taxon>
        <taxon>Linnemannia</taxon>
    </lineage>
</organism>
<evidence type="ECO:0000313" key="2">
    <source>
        <dbReference type="EMBL" id="KAG0275464.1"/>
    </source>
</evidence>
<proteinExistence type="predicted"/>
<dbReference type="EMBL" id="JAAAIN010005241">
    <property type="protein sequence ID" value="KAG0275464.1"/>
    <property type="molecule type" value="Genomic_DNA"/>
</dbReference>